<accession>A0A1M4RWH8</accession>
<feature type="region of interest" description="Disordered" evidence="1">
    <location>
        <begin position="1"/>
        <end position="20"/>
    </location>
</feature>
<evidence type="ECO:0000313" key="3">
    <source>
        <dbReference type="Proteomes" id="UP000184291"/>
    </source>
</evidence>
<feature type="compositionally biased region" description="Polar residues" evidence="1">
    <location>
        <begin position="1"/>
        <end position="14"/>
    </location>
</feature>
<dbReference type="AlphaFoldDB" id="A0A1M4RWH8"/>
<dbReference type="InterPro" id="IPR036737">
    <property type="entry name" value="OmpA-like_sf"/>
</dbReference>
<dbReference type="PROSITE" id="PS51318">
    <property type="entry name" value="TAT"/>
    <property type="match status" value="1"/>
</dbReference>
<dbReference type="EMBL" id="FQTT01000001">
    <property type="protein sequence ID" value="SHE24318.1"/>
    <property type="molecule type" value="Genomic_DNA"/>
</dbReference>
<dbReference type="SUPFAM" id="SSF103088">
    <property type="entry name" value="OmpA-like"/>
    <property type="match status" value="1"/>
</dbReference>
<evidence type="ECO:0000256" key="1">
    <source>
        <dbReference type="SAM" id="MobiDB-lite"/>
    </source>
</evidence>
<dbReference type="STRING" id="1892869.ACGLYG10_0518"/>
<proteinExistence type="predicted"/>
<gene>
    <name evidence="2" type="ORF">ACGLYG10_0518</name>
</gene>
<evidence type="ECO:0000313" key="2">
    <source>
        <dbReference type="EMBL" id="SHE24318.1"/>
    </source>
</evidence>
<sequence length="548" mass="57369">MLSRPSSSHGQSVMPSVAPRTVASRASTSCGMTRRGVLLGATAVALGGLFSGCAAGNRSPDTGSTTAAATAEAVTLDAQYRGAILTVQVGPAASYGGYTVVRLRIATDSQKMMDLAGVFASPKDSLAMTQIYMLSLARDQAYLELTLKSAVGRYGVAQGKPLDLFPVFGAVDPDVREVEVFLPNLGVALGVPVVSSEEVDFPVTEIIDDAGLTNQYPLQTDPFAIGSLAIAGDGSSDTAVLNGQTTVTLLSDLLFSDDSTAEPELSERADDMLAAVVKQLASFPSGGTVSVCGHETEHNYDGDVEGGEAEAQAVADRLADLADLEHWEVSIEGGDYRTPRLDRHSSLGTWLYDEEFAHINRRVEVVLVPNDPTEGDTSDAAVGDAEPQATGPVANGAQGVTVTVGEWGKLTLSMERVIRVDGFLVGTVMLGVEEALGVNVYPKGAFLLPDTAQGAHWGDCLNYACNLTLLNGSVRQLPAEYWKTGGGNDYVPLTNYMSDDVLPADLVQIPVIWPDVGGDTVTLDLPGGANCEGEAITARLTDIPVVEA</sequence>
<dbReference type="Gene3D" id="3.30.1330.60">
    <property type="entry name" value="OmpA-like domain"/>
    <property type="match status" value="1"/>
</dbReference>
<evidence type="ECO:0008006" key="4">
    <source>
        <dbReference type="Google" id="ProtNLM"/>
    </source>
</evidence>
<name>A0A1M4RWH8_9ACTO</name>
<keyword evidence="3" id="KW-1185">Reference proteome</keyword>
<organism evidence="2 3">
    <name type="scientific">Actinomyces glycerinitolerans</name>
    <dbReference type="NCBI Taxonomy" id="1892869"/>
    <lineage>
        <taxon>Bacteria</taxon>
        <taxon>Bacillati</taxon>
        <taxon>Actinomycetota</taxon>
        <taxon>Actinomycetes</taxon>
        <taxon>Actinomycetales</taxon>
        <taxon>Actinomycetaceae</taxon>
        <taxon>Actinomyces</taxon>
    </lineage>
</organism>
<protein>
    <recommendedName>
        <fullName evidence="4">OmpA-like domain-containing protein</fullName>
    </recommendedName>
</protein>
<dbReference type="Proteomes" id="UP000184291">
    <property type="component" value="Unassembled WGS sequence"/>
</dbReference>
<dbReference type="InterPro" id="IPR006311">
    <property type="entry name" value="TAT_signal"/>
</dbReference>
<reference evidence="3" key="1">
    <citation type="submission" date="2016-09" db="EMBL/GenBank/DDBJ databases">
        <authorList>
            <person name="Strepis N."/>
        </authorList>
    </citation>
    <scope>NUCLEOTIDE SEQUENCE [LARGE SCALE GENOMIC DNA]</scope>
</reference>